<name>A0A6P5XUT2_DURZI</name>
<gene>
    <name evidence="3" type="primary">LOC111286320</name>
</gene>
<organism evidence="2 3">
    <name type="scientific">Durio zibethinus</name>
    <name type="common">Durian</name>
    <dbReference type="NCBI Taxonomy" id="66656"/>
    <lineage>
        <taxon>Eukaryota</taxon>
        <taxon>Viridiplantae</taxon>
        <taxon>Streptophyta</taxon>
        <taxon>Embryophyta</taxon>
        <taxon>Tracheophyta</taxon>
        <taxon>Spermatophyta</taxon>
        <taxon>Magnoliopsida</taxon>
        <taxon>eudicotyledons</taxon>
        <taxon>Gunneridae</taxon>
        <taxon>Pentapetalae</taxon>
        <taxon>rosids</taxon>
        <taxon>malvids</taxon>
        <taxon>Malvales</taxon>
        <taxon>Malvaceae</taxon>
        <taxon>Helicteroideae</taxon>
        <taxon>Durio</taxon>
    </lineage>
</organism>
<dbReference type="Proteomes" id="UP000515121">
    <property type="component" value="Unplaced"/>
</dbReference>
<proteinExistence type="predicted"/>
<evidence type="ECO:0000313" key="2">
    <source>
        <dbReference type="Proteomes" id="UP000515121"/>
    </source>
</evidence>
<accession>A0A6P5XUT2</accession>
<dbReference type="OrthoDB" id="1741137at2759"/>
<reference evidence="3" key="1">
    <citation type="submission" date="2025-08" db="UniProtKB">
        <authorList>
            <consortium name="RefSeq"/>
        </authorList>
    </citation>
    <scope>IDENTIFICATION</scope>
    <source>
        <tissue evidence="3">Fruit stalk</tissue>
    </source>
</reference>
<protein>
    <submittedName>
        <fullName evidence="3">Uncharacterized protein LOC111286320</fullName>
    </submittedName>
</protein>
<dbReference type="KEGG" id="dzi:111286320"/>
<sequence length="118" mass="13378">MATSGGFNYQQIIEELEVAVATLKAYVVTNDRLREIETTQRELSDTLHSLSEEVRDALNVLQKEFDELRAQVSVLQLAMTKSSSSLTERGKKAKVPKPRCYERAKNAKELGNFLFDIK</sequence>
<keyword evidence="1" id="KW-0175">Coiled coil</keyword>
<dbReference type="GeneID" id="111286320"/>
<dbReference type="RefSeq" id="XP_022731965.1">
    <property type="nucleotide sequence ID" value="XM_022876230.1"/>
</dbReference>
<dbReference type="AlphaFoldDB" id="A0A6P5XUT2"/>
<evidence type="ECO:0000256" key="1">
    <source>
        <dbReference type="SAM" id="Coils"/>
    </source>
</evidence>
<evidence type="ECO:0000313" key="3">
    <source>
        <dbReference type="RefSeq" id="XP_022731965.1"/>
    </source>
</evidence>
<feature type="coiled-coil region" evidence="1">
    <location>
        <begin position="33"/>
        <end position="78"/>
    </location>
</feature>
<keyword evidence="2" id="KW-1185">Reference proteome</keyword>